<evidence type="ECO:0000313" key="2">
    <source>
        <dbReference type="Proteomes" id="UP000805193"/>
    </source>
</evidence>
<comment type="caution">
    <text evidence="1">The sequence shown here is derived from an EMBL/GenBank/DDBJ whole genome shotgun (WGS) entry which is preliminary data.</text>
</comment>
<protein>
    <submittedName>
        <fullName evidence="1">Uncharacterized protein</fullName>
    </submittedName>
</protein>
<gene>
    <name evidence="1" type="ORF">HPB47_003318</name>
</gene>
<proteinExistence type="predicted"/>
<accession>A0AC60PKF4</accession>
<name>A0AC60PKF4_IXOPE</name>
<dbReference type="Proteomes" id="UP000805193">
    <property type="component" value="Unassembled WGS sequence"/>
</dbReference>
<evidence type="ECO:0000313" key="1">
    <source>
        <dbReference type="EMBL" id="KAG0420744.1"/>
    </source>
</evidence>
<keyword evidence="2" id="KW-1185">Reference proteome</keyword>
<organism evidence="1 2">
    <name type="scientific">Ixodes persulcatus</name>
    <name type="common">Taiga tick</name>
    <dbReference type="NCBI Taxonomy" id="34615"/>
    <lineage>
        <taxon>Eukaryota</taxon>
        <taxon>Metazoa</taxon>
        <taxon>Ecdysozoa</taxon>
        <taxon>Arthropoda</taxon>
        <taxon>Chelicerata</taxon>
        <taxon>Arachnida</taxon>
        <taxon>Acari</taxon>
        <taxon>Parasitiformes</taxon>
        <taxon>Ixodida</taxon>
        <taxon>Ixodoidea</taxon>
        <taxon>Ixodidae</taxon>
        <taxon>Ixodinae</taxon>
        <taxon>Ixodes</taxon>
    </lineage>
</organism>
<sequence>MEQSKTKAGRAAISTNNSHKNPNSNPIQGVGAVGGLLEETKRHGSNLRRTRDRNSTVATVDVPRHALYATPEPRGAPFDSAATFHVARVRDDDTADAKFSRVRRRLIVMCRAARASLTIIAALVSLGLPAASYDVFFYKPGFYDRKYGSFPEKLRLEMAQEAKLMFEFAYDSYMKYAFPKDELNPIYCTGRGPDYDDPSNININDVLGDYSLTLVDALDTLAVMRNVTEFKRAVQLVLDNVSFDKDNVIQVFEANIRLLGALLSAHLLITDEEQPFGDLRPYGYKDELLRLSNDLATRLLPAFKNTRTGIPYPRVNLRTGVPPGVSTHTCTAGAGSLLLEFGVLSRLVGNKVFETVARRATRALWDLRAKDTGLLGNIVDVNTGEWIGKMSGIGAGLDSFYEYLLKTYILFGDVEDFRMFNESYSLIKQYMRKGRLLCNEGRGDHPLYVNVNMHDGSTRRSQGIQVLMGDIEEAICSHALFYAIWRRFGALPERFNWQKVSPDLAFYPLRPELIESTYLLYRATKNPFYLHVGRDILQSLNNFTKADCGYATIHNVQDKSLEDRMESFFLSETCKYLYLLFDTDNPVNKQFAKYVFTTEGHILPIIRLLRTAAEQQVKEDMHSVVGSDVPGMASTVISNRRLNETDRQCGKVPDERQYLLPLKHNYLQQISQSLGLDRDVF</sequence>
<reference evidence="1 2" key="1">
    <citation type="journal article" date="2020" name="Cell">
        <title>Large-Scale Comparative Analyses of Tick Genomes Elucidate Their Genetic Diversity and Vector Capacities.</title>
        <authorList>
            <consortium name="Tick Genome and Microbiome Consortium (TIGMIC)"/>
            <person name="Jia N."/>
            <person name="Wang J."/>
            <person name="Shi W."/>
            <person name="Du L."/>
            <person name="Sun Y."/>
            <person name="Zhan W."/>
            <person name="Jiang J.F."/>
            <person name="Wang Q."/>
            <person name="Zhang B."/>
            <person name="Ji P."/>
            <person name="Bell-Sakyi L."/>
            <person name="Cui X.M."/>
            <person name="Yuan T.T."/>
            <person name="Jiang B.G."/>
            <person name="Yang W.F."/>
            <person name="Lam T.T."/>
            <person name="Chang Q.C."/>
            <person name="Ding S.J."/>
            <person name="Wang X.J."/>
            <person name="Zhu J.G."/>
            <person name="Ruan X.D."/>
            <person name="Zhao L."/>
            <person name="Wei J.T."/>
            <person name="Ye R.Z."/>
            <person name="Que T.C."/>
            <person name="Du C.H."/>
            <person name="Zhou Y.H."/>
            <person name="Cheng J.X."/>
            <person name="Dai P.F."/>
            <person name="Guo W.B."/>
            <person name="Han X.H."/>
            <person name="Huang E.J."/>
            <person name="Li L.F."/>
            <person name="Wei W."/>
            <person name="Gao Y.C."/>
            <person name="Liu J.Z."/>
            <person name="Shao H.Z."/>
            <person name="Wang X."/>
            <person name="Wang C.C."/>
            <person name="Yang T.C."/>
            <person name="Huo Q.B."/>
            <person name="Li W."/>
            <person name="Chen H.Y."/>
            <person name="Chen S.E."/>
            <person name="Zhou L.G."/>
            <person name="Ni X.B."/>
            <person name="Tian J.H."/>
            <person name="Sheng Y."/>
            <person name="Liu T."/>
            <person name="Pan Y.S."/>
            <person name="Xia L.Y."/>
            <person name="Li J."/>
            <person name="Zhao F."/>
            <person name="Cao W.C."/>
        </authorList>
    </citation>
    <scope>NUCLEOTIDE SEQUENCE [LARGE SCALE GENOMIC DNA]</scope>
    <source>
        <strain evidence="1">Iper-2018</strain>
    </source>
</reference>
<dbReference type="EMBL" id="JABSTQ010010479">
    <property type="protein sequence ID" value="KAG0420744.1"/>
    <property type="molecule type" value="Genomic_DNA"/>
</dbReference>